<feature type="region of interest" description="Disordered" evidence="1">
    <location>
        <begin position="24"/>
        <end position="49"/>
    </location>
</feature>
<accession>A0A1M7APG8</accession>
<name>A0A1M7APG8_9FIRM</name>
<dbReference type="Pfam" id="PF01547">
    <property type="entry name" value="SBP_bac_1"/>
    <property type="match status" value="1"/>
</dbReference>
<dbReference type="SUPFAM" id="SSF53850">
    <property type="entry name" value="Periplasmic binding protein-like II"/>
    <property type="match status" value="1"/>
</dbReference>
<dbReference type="PROSITE" id="PS51257">
    <property type="entry name" value="PROKAR_LIPOPROTEIN"/>
    <property type="match status" value="1"/>
</dbReference>
<keyword evidence="3" id="KW-0762">Sugar transport</keyword>
<keyword evidence="2" id="KW-0732">Signal</keyword>
<dbReference type="PANTHER" id="PTHR43649">
    <property type="entry name" value="ARABINOSE-BINDING PROTEIN-RELATED"/>
    <property type="match status" value="1"/>
</dbReference>
<keyword evidence="4" id="KW-1185">Reference proteome</keyword>
<keyword evidence="3" id="KW-0813">Transport</keyword>
<sequence>MRKGLALLLVIVMSLSALVGCRNNGASDTAKENKKDSQTAADASGDKNAGAAEDTVTVLLPPVSPTYQDNFDEWTKEFHEQYPNLTLKIEAASWEDVTQKLDVQVQAGSPPDIAFVGANTIPKYIDSGLLLDISKIATEDMLKDFDQNILNYYRNGDGLYGMPAYAEVHGIGGNKEMLEAAGVDWKKVQKDGWTFDEFREAIKAGVVKEGNTVKRYGFVFACSGVAAADYLNIFVKNAGMPDAFTKDLKYAYTSKNFLKLLEDMRTLIDDGSMPKELSSIDAGKRWNMFLTGQTMITGKGLSVFERSAKSNNDKIDAKDGSAVEGSIKADYIILPVPTFFGNKMQAAGAIDGYVMFRGKEEPTSEHLSNVAKAMYYLASGKIAAITCNDLYISPICETGRQAMANIEQPEGKNENNTEAAQLLASQISEARTDITPELGAAAQKLSDEVMVPKFQALLANEITPQEMYDAVKAAAIEAFGKDGVVAD</sequence>
<feature type="chain" id="PRO_5039553861" evidence="2">
    <location>
        <begin position="20"/>
        <end position="487"/>
    </location>
</feature>
<dbReference type="OrthoDB" id="383937at2"/>
<protein>
    <submittedName>
        <fullName evidence="3">Multiple sugar transport system substrate-binding protein</fullName>
    </submittedName>
</protein>
<evidence type="ECO:0000256" key="1">
    <source>
        <dbReference type="SAM" id="MobiDB-lite"/>
    </source>
</evidence>
<reference evidence="3 4" key="1">
    <citation type="submission" date="2016-11" db="EMBL/GenBank/DDBJ databases">
        <authorList>
            <person name="Jaros S."/>
            <person name="Januszkiewicz K."/>
            <person name="Wedrychowicz H."/>
        </authorList>
    </citation>
    <scope>NUCLEOTIDE SEQUENCE [LARGE SCALE GENOMIC DNA]</scope>
    <source>
        <strain evidence="3 4">DSM 15929</strain>
    </source>
</reference>
<proteinExistence type="predicted"/>
<dbReference type="STRING" id="1121322.SAMN02745136_04916"/>
<evidence type="ECO:0000313" key="3">
    <source>
        <dbReference type="EMBL" id="SHL44496.1"/>
    </source>
</evidence>
<dbReference type="EMBL" id="FRAC01000033">
    <property type="protein sequence ID" value="SHL44496.1"/>
    <property type="molecule type" value="Genomic_DNA"/>
</dbReference>
<evidence type="ECO:0000256" key="2">
    <source>
        <dbReference type="SAM" id="SignalP"/>
    </source>
</evidence>
<dbReference type="Gene3D" id="3.40.190.10">
    <property type="entry name" value="Periplasmic binding protein-like II"/>
    <property type="match status" value="1"/>
</dbReference>
<feature type="signal peptide" evidence="2">
    <location>
        <begin position="1"/>
        <end position="19"/>
    </location>
</feature>
<dbReference type="InterPro" id="IPR006059">
    <property type="entry name" value="SBP"/>
</dbReference>
<evidence type="ECO:0000313" key="4">
    <source>
        <dbReference type="Proteomes" id="UP000184386"/>
    </source>
</evidence>
<dbReference type="AlphaFoldDB" id="A0A1M7APG8"/>
<dbReference type="InterPro" id="IPR050490">
    <property type="entry name" value="Bact_solute-bd_prot1"/>
</dbReference>
<dbReference type="Proteomes" id="UP000184386">
    <property type="component" value="Unassembled WGS sequence"/>
</dbReference>
<dbReference type="RefSeq" id="WP_073279839.1">
    <property type="nucleotide sequence ID" value="NZ_FRAC01000033.1"/>
</dbReference>
<organism evidence="3 4">
    <name type="scientific">Anaerocolumna jejuensis DSM 15929</name>
    <dbReference type="NCBI Taxonomy" id="1121322"/>
    <lineage>
        <taxon>Bacteria</taxon>
        <taxon>Bacillati</taxon>
        <taxon>Bacillota</taxon>
        <taxon>Clostridia</taxon>
        <taxon>Lachnospirales</taxon>
        <taxon>Lachnospiraceae</taxon>
        <taxon>Anaerocolumna</taxon>
    </lineage>
</organism>
<gene>
    <name evidence="3" type="ORF">SAMN02745136_04916</name>
</gene>